<dbReference type="GO" id="GO:0043139">
    <property type="term" value="F:5'-3' DNA helicase activity"/>
    <property type="evidence" value="ECO:0007669"/>
    <property type="project" value="UniProtKB-EC"/>
</dbReference>
<dbReference type="EC" id="5.6.2.3" evidence="1"/>
<dbReference type="GO" id="GO:0005524">
    <property type="term" value="F:ATP binding"/>
    <property type="evidence" value="ECO:0007669"/>
    <property type="project" value="UniProtKB-KW"/>
</dbReference>
<protein>
    <recommendedName>
        <fullName evidence="1">ATP-dependent DNA helicase</fullName>
        <ecNumber evidence="1">5.6.2.3</ecNumber>
    </recommendedName>
</protein>
<dbReference type="GO" id="GO:0006310">
    <property type="term" value="P:DNA recombination"/>
    <property type="evidence" value="ECO:0007669"/>
    <property type="project" value="UniProtKB-KW"/>
</dbReference>
<feature type="non-terminal residue" evidence="3">
    <location>
        <position position="226"/>
    </location>
</feature>
<keyword evidence="1" id="KW-0547">Nucleotide-binding</keyword>
<keyword evidence="1" id="KW-0347">Helicase</keyword>
<accession>A0A067T347</accession>
<comment type="similarity">
    <text evidence="1">Belongs to the helicase family.</text>
</comment>
<dbReference type="InterPro" id="IPR010285">
    <property type="entry name" value="DNA_helicase_pif1-like_DEAD"/>
</dbReference>
<keyword evidence="4" id="KW-1185">Reference proteome</keyword>
<dbReference type="InterPro" id="IPR027417">
    <property type="entry name" value="P-loop_NTPase"/>
</dbReference>
<dbReference type="SUPFAM" id="SSF52540">
    <property type="entry name" value="P-loop containing nucleoside triphosphate hydrolases"/>
    <property type="match status" value="1"/>
</dbReference>
<keyword evidence="1" id="KW-0233">DNA recombination</keyword>
<dbReference type="InterPro" id="IPR051055">
    <property type="entry name" value="PIF1_helicase"/>
</dbReference>
<dbReference type="Gene3D" id="3.40.50.300">
    <property type="entry name" value="P-loop containing nucleotide triphosphate hydrolases"/>
    <property type="match status" value="1"/>
</dbReference>
<keyword evidence="1" id="KW-0067">ATP-binding</keyword>
<evidence type="ECO:0000313" key="3">
    <source>
        <dbReference type="EMBL" id="KDR76762.1"/>
    </source>
</evidence>
<dbReference type="PANTHER" id="PTHR47642">
    <property type="entry name" value="ATP-DEPENDENT DNA HELICASE"/>
    <property type="match status" value="1"/>
</dbReference>
<dbReference type="HOGENOM" id="CLU_001613_2_0_1"/>
<dbReference type="PANTHER" id="PTHR47642:SF5">
    <property type="entry name" value="ATP-DEPENDENT DNA HELICASE"/>
    <property type="match status" value="1"/>
</dbReference>
<evidence type="ECO:0000256" key="1">
    <source>
        <dbReference type="RuleBase" id="RU363044"/>
    </source>
</evidence>
<dbReference type="GO" id="GO:0016887">
    <property type="term" value="F:ATP hydrolysis activity"/>
    <property type="evidence" value="ECO:0007669"/>
    <property type="project" value="RHEA"/>
</dbReference>
<keyword evidence="1" id="KW-0378">Hydrolase</keyword>
<name>A0A067T347_GALM3</name>
<sequence>MDNIGWTNPKDSTAGGNPSCFKPDLILSGAQWEEQVQKKKQDLYDERNRHNKASQLAENKSNTILQSESSTPNLVKIVDKSYLEKSFNAGENKVQIDQVVAKFSLNTEQERAFRIIANHAVSQQPEQLKMYLGGMGGTGKSRVIEALSKFFLIRKEAHRFVIVAPTGTAAALLGGSTYHSMFGVYDFINATGLSKIQDRLSGVEYVFFDEVSMLSARDLYRISNQL</sequence>
<dbReference type="Proteomes" id="UP000027222">
    <property type="component" value="Unassembled WGS sequence"/>
</dbReference>
<dbReference type="EMBL" id="KL142378">
    <property type="protein sequence ID" value="KDR76762.1"/>
    <property type="molecule type" value="Genomic_DNA"/>
</dbReference>
<evidence type="ECO:0000313" key="4">
    <source>
        <dbReference type="Proteomes" id="UP000027222"/>
    </source>
</evidence>
<evidence type="ECO:0000259" key="2">
    <source>
        <dbReference type="Pfam" id="PF05970"/>
    </source>
</evidence>
<proteinExistence type="inferred from homology"/>
<feature type="domain" description="DNA helicase Pif1-like DEAD-box helicase" evidence="2">
    <location>
        <begin position="105"/>
        <end position="216"/>
    </location>
</feature>
<dbReference type="OrthoDB" id="432234at2759"/>
<comment type="cofactor">
    <cofactor evidence="1">
        <name>Mg(2+)</name>
        <dbReference type="ChEBI" id="CHEBI:18420"/>
    </cofactor>
</comment>
<dbReference type="GO" id="GO:0006281">
    <property type="term" value="P:DNA repair"/>
    <property type="evidence" value="ECO:0007669"/>
    <property type="project" value="UniProtKB-KW"/>
</dbReference>
<dbReference type="Pfam" id="PF05970">
    <property type="entry name" value="PIF1"/>
    <property type="match status" value="1"/>
</dbReference>
<gene>
    <name evidence="3" type="ORF">GALMADRAFT_67297</name>
</gene>
<reference evidence="4" key="1">
    <citation type="journal article" date="2014" name="Proc. Natl. Acad. Sci. U.S.A.">
        <title>Extensive sampling of basidiomycete genomes demonstrates inadequacy of the white-rot/brown-rot paradigm for wood decay fungi.</title>
        <authorList>
            <person name="Riley R."/>
            <person name="Salamov A.A."/>
            <person name="Brown D.W."/>
            <person name="Nagy L.G."/>
            <person name="Floudas D."/>
            <person name="Held B.W."/>
            <person name="Levasseur A."/>
            <person name="Lombard V."/>
            <person name="Morin E."/>
            <person name="Otillar R."/>
            <person name="Lindquist E.A."/>
            <person name="Sun H."/>
            <person name="LaButti K.M."/>
            <person name="Schmutz J."/>
            <person name="Jabbour D."/>
            <person name="Luo H."/>
            <person name="Baker S.E."/>
            <person name="Pisabarro A.G."/>
            <person name="Walton J.D."/>
            <person name="Blanchette R.A."/>
            <person name="Henrissat B."/>
            <person name="Martin F."/>
            <person name="Cullen D."/>
            <person name="Hibbett D.S."/>
            <person name="Grigoriev I.V."/>
        </authorList>
    </citation>
    <scope>NUCLEOTIDE SEQUENCE [LARGE SCALE GENOMIC DNA]</scope>
    <source>
        <strain evidence="4">CBS 339.88</strain>
    </source>
</reference>
<dbReference type="GO" id="GO:0000723">
    <property type="term" value="P:telomere maintenance"/>
    <property type="evidence" value="ECO:0007669"/>
    <property type="project" value="InterPro"/>
</dbReference>
<keyword evidence="1" id="KW-0234">DNA repair</keyword>
<organism evidence="3 4">
    <name type="scientific">Galerina marginata (strain CBS 339.88)</name>
    <dbReference type="NCBI Taxonomy" id="685588"/>
    <lineage>
        <taxon>Eukaryota</taxon>
        <taxon>Fungi</taxon>
        <taxon>Dikarya</taxon>
        <taxon>Basidiomycota</taxon>
        <taxon>Agaricomycotina</taxon>
        <taxon>Agaricomycetes</taxon>
        <taxon>Agaricomycetidae</taxon>
        <taxon>Agaricales</taxon>
        <taxon>Agaricineae</taxon>
        <taxon>Strophariaceae</taxon>
        <taxon>Galerina</taxon>
    </lineage>
</organism>
<dbReference type="AlphaFoldDB" id="A0A067T347"/>
<keyword evidence="1" id="KW-0227">DNA damage</keyword>
<comment type="catalytic activity">
    <reaction evidence="1">
        <text>ATP + H2O = ADP + phosphate + H(+)</text>
        <dbReference type="Rhea" id="RHEA:13065"/>
        <dbReference type="ChEBI" id="CHEBI:15377"/>
        <dbReference type="ChEBI" id="CHEBI:15378"/>
        <dbReference type="ChEBI" id="CHEBI:30616"/>
        <dbReference type="ChEBI" id="CHEBI:43474"/>
        <dbReference type="ChEBI" id="CHEBI:456216"/>
        <dbReference type="EC" id="5.6.2.3"/>
    </reaction>
</comment>